<name>A0AAU9J3W1_9CILI</name>
<accession>A0AAU9J3W1</accession>
<dbReference type="Gene3D" id="2.120.10.80">
    <property type="entry name" value="Kelch-type beta propeller"/>
    <property type="match status" value="1"/>
</dbReference>
<protein>
    <submittedName>
        <fullName evidence="1">Uncharacterized protein</fullName>
    </submittedName>
</protein>
<dbReference type="EMBL" id="CAJZBQ010000025">
    <property type="protein sequence ID" value="CAG9320619.1"/>
    <property type="molecule type" value="Genomic_DNA"/>
</dbReference>
<proteinExistence type="predicted"/>
<keyword evidence="2" id="KW-1185">Reference proteome</keyword>
<evidence type="ECO:0000313" key="1">
    <source>
        <dbReference type="EMBL" id="CAG9320619.1"/>
    </source>
</evidence>
<dbReference type="SMART" id="SM00612">
    <property type="entry name" value="Kelch"/>
    <property type="match status" value="1"/>
</dbReference>
<sequence>MEQKLKEISHFEAKIHNELLLNLKWQKWTSHEWRAAEKRQIIYEGEFKKILNWSLDKKEPANFIIEDIEVKKDCKDFNEKVEKISNDFERFIQQISFEKRFLYRLESNIHGTQFLVYDIVENQTVEKYIESKILLDNGTLAVRLPNYELFCIGNWPYGYKPQEISGTSCIIDLTNFTIKKVLSPGPRIRYSGGAYLNHAVYTFGGYDGHHLKSTAKRYDLTKNRWFNIPDLPKASDYCSCVVFKGKILLSGVSHKIVYKFDTEIESYSEIRVKPLEWRKEKNLFIGNSRVYIIQWPPAVFESNTDDEYNWSYIGKVAVQPYIFDEKETNKNDMLDSVFIDFKTNKINYFLRFDFKSKVIEEIQVNSINNL</sequence>
<reference evidence="1" key="1">
    <citation type="submission" date="2021-09" db="EMBL/GenBank/DDBJ databases">
        <authorList>
            <consortium name="AG Swart"/>
            <person name="Singh M."/>
            <person name="Singh A."/>
            <person name="Seah K."/>
            <person name="Emmerich C."/>
        </authorList>
    </citation>
    <scope>NUCLEOTIDE SEQUENCE</scope>
    <source>
        <strain evidence="1">ATCC30299</strain>
    </source>
</reference>
<dbReference type="InterPro" id="IPR015915">
    <property type="entry name" value="Kelch-typ_b-propeller"/>
</dbReference>
<dbReference type="AlphaFoldDB" id="A0AAU9J3W1"/>
<dbReference type="Proteomes" id="UP001162131">
    <property type="component" value="Unassembled WGS sequence"/>
</dbReference>
<gene>
    <name evidence="1" type="ORF">BSTOLATCC_MIC26533</name>
</gene>
<organism evidence="1 2">
    <name type="scientific">Blepharisma stoltei</name>
    <dbReference type="NCBI Taxonomy" id="1481888"/>
    <lineage>
        <taxon>Eukaryota</taxon>
        <taxon>Sar</taxon>
        <taxon>Alveolata</taxon>
        <taxon>Ciliophora</taxon>
        <taxon>Postciliodesmatophora</taxon>
        <taxon>Heterotrichea</taxon>
        <taxon>Heterotrichida</taxon>
        <taxon>Blepharismidae</taxon>
        <taxon>Blepharisma</taxon>
    </lineage>
</organism>
<evidence type="ECO:0000313" key="2">
    <source>
        <dbReference type="Proteomes" id="UP001162131"/>
    </source>
</evidence>
<dbReference type="SUPFAM" id="SSF117281">
    <property type="entry name" value="Kelch motif"/>
    <property type="match status" value="1"/>
</dbReference>
<dbReference type="Pfam" id="PF01344">
    <property type="entry name" value="Kelch_1"/>
    <property type="match status" value="1"/>
</dbReference>
<dbReference type="InterPro" id="IPR006652">
    <property type="entry name" value="Kelch_1"/>
</dbReference>
<comment type="caution">
    <text evidence="1">The sequence shown here is derived from an EMBL/GenBank/DDBJ whole genome shotgun (WGS) entry which is preliminary data.</text>
</comment>